<accession>A0A5J4W8Y4</accession>
<dbReference type="PROSITE" id="PS50005">
    <property type="entry name" value="TPR"/>
    <property type="match status" value="3"/>
</dbReference>
<keyword evidence="2 3" id="KW-0802">TPR repeat</keyword>
<name>A0A5J4W8Y4_9EUKA</name>
<dbReference type="Pfam" id="PF13431">
    <property type="entry name" value="TPR_17"/>
    <property type="match status" value="2"/>
</dbReference>
<dbReference type="GO" id="GO:0051879">
    <property type="term" value="F:Hsp90 protein binding"/>
    <property type="evidence" value="ECO:0007669"/>
    <property type="project" value="TreeGrafter"/>
</dbReference>
<dbReference type="InterPro" id="IPR019734">
    <property type="entry name" value="TPR_rpt"/>
</dbReference>
<dbReference type="PANTHER" id="PTHR22904:SF523">
    <property type="entry name" value="STRESS-INDUCED-PHOSPHOPROTEIN 1"/>
    <property type="match status" value="1"/>
</dbReference>
<dbReference type="OrthoDB" id="2423701at2759"/>
<dbReference type="SUPFAM" id="SSF48452">
    <property type="entry name" value="TPR-like"/>
    <property type="match status" value="1"/>
</dbReference>
<sequence length="270" mass="30557">MSKVEAIELKEAGNKAFAEKDYLQALLNYTKAIKVDRNNASLWGNRAAAYYNLGIYEKAIEDSNYAIELQPKTSKFYWRKGISHLALGQNYAAKLAFQNGLRQEPGNDQLRKALDERQPGEPTYEGKLANLSWEQKREKAIELKDVGNKLFGSRKYNEAIAKYGEAIEMDPSDSIFYNNRAACYTEINKIDEAIKDCQFAIVLGDTNGVCNLGRTTNAEPRLQAKAYTRLGIAYEKKNQFKEAAQAYRDGLQFENSEPLQQKLAAVIKRV</sequence>
<gene>
    <name evidence="4" type="ORF">EZS28_013510</name>
</gene>
<feature type="repeat" description="TPR" evidence="3">
    <location>
        <begin position="140"/>
        <end position="173"/>
    </location>
</feature>
<dbReference type="Gene3D" id="1.25.40.10">
    <property type="entry name" value="Tetratricopeptide repeat domain"/>
    <property type="match status" value="2"/>
</dbReference>
<evidence type="ECO:0000313" key="4">
    <source>
        <dbReference type="EMBL" id="KAA6390962.1"/>
    </source>
</evidence>
<dbReference type="EMBL" id="SNRW01003040">
    <property type="protein sequence ID" value="KAA6390962.1"/>
    <property type="molecule type" value="Genomic_DNA"/>
</dbReference>
<reference evidence="4 5" key="1">
    <citation type="submission" date="2019-03" db="EMBL/GenBank/DDBJ databases">
        <title>Single cell metagenomics reveals metabolic interactions within the superorganism composed of flagellate Streblomastix strix and complex community of Bacteroidetes bacteria on its surface.</title>
        <authorList>
            <person name="Treitli S.C."/>
            <person name="Kolisko M."/>
            <person name="Husnik F."/>
            <person name="Keeling P."/>
            <person name="Hampl V."/>
        </authorList>
    </citation>
    <scope>NUCLEOTIDE SEQUENCE [LARGE SCALE GENOMIC DNA]</scope>
    <source>
        <strain evidence="4">ST1C</strain>
    </source>
</reference>
<feature type="repeat" description="TPR" evidence="3">
    <location>
        <begin position="40"/>
        <end position="73"/>
    </location>
</feature>
<dbReference type="InterPro" id="IPR011990">
    <property type="entry name" value="TPR-like_helical_dom_sf"/>
</dbReference>
<dbReference type="PANTHER" id="PTHR22904">
    <property type="entry name" value="TPR REPEAT CONTAINING PROTEIN"/>
    <property type="match status" value="1"/>
</dbReference>
<dbReference type="AlphaFoldDB" id="A0A5J4W8Y4"/>
<dbReference type="SMART" id="SM00028">
    <property type="entry name" value="TPR"/>
    <property type="match status" value="6"/>
</dbReference>
<keyword evidence="1" id="KW-0677">Repeat</keyword>
<proteinExistence type="predicted"/>
<feature type="repeat" description="TPR" evidence="3">
    <location>
        <begin position="224"/>
        <end position="257"/>
    </location>
</feature>
<organism evidence="4 5">
    <name type="scientific">Streblomastix strix</name>
    <dbReference type="NCBI Taxonomy" id="222440"/>
    <lineage>
        <taxon>Eukaryota</taxon>
        <taxon>Metamonada</taxon>
        <taxon>Preaxostyla</taxon>
        <taxon>Oxymonadida</taxon>
        <taxon>Streblomastigidae</taxon>
        <taxon>Streblomastix</taxon>
    </lineage>
</organism>
<dbReference type="Proteomes" id="UP000324800">
    <property type="component" value="Unassembled WGS sequence"/>
</dbReference>
<protein>
    <submittedName>
        <fullName evidence="4">Putative stress induced phosphoprotein 1</fullName>
    </submittedName>
</protein>
<evidence type="ECO:0000256" key="1">
    <source>
        <dbReference type="ARBA" id="ARBA00022737"/>
    </source>
</evidence>
<evidence type="ECO:0000313" key="5">
    <source>
        <dbReference type="Proteomes" id="UP000324800"/>
    </source>
</evidence>
<evidence type="ECO:0000256" key="3">
    <source>
        <dbReference type="PROSITE-ProRule" id="PRU00339"/>
    </source>
</evidence>
<comment type="caution">
    <text evidence="4">The sequence shown here is derived from an EMBL/GenBank/DDBJ whole genome shotgun (WGS) entry which is preliminary data.</text>
</comment>
<evidence type="ECO:0000256" key="2">
    <source>
        <dbReference type="ARBA" id="ARBA00022803"/>
    </source>
</evidence>
<dbReference type="Pfam" id="PF13181">
    <property type="entry name" value="TPR_8"/>
    <property type="match status" value="1"/>
</dbReference>